<protein>
    <recommendedName>
        <fullName evidence="1">Anti-bacteriophage protein A/HamA C-terminal domain-containing protein</fullName>
    </recommendedName>
</protein>
<evidence type="ECO:0000259" key="1">
    <source>
        <dbReference type="Pfam" id="PF08878"/>
    </source>
</evidence>
<keyword evidence="3" id="KW-1185">Reference proteome</keyword>
<name>A0A4R1K9S8_9BACT</name>
<sequence>MGGLSLHIRPIDIAEIPKNASLYEVTISDITPVIGQIITDMLDTSWINKMDIIDRKAYEAKAIPTIDKIVNNIFKKINNEVTEDAGEYLISFVAQYSLESECEHKRIVLAEVFGKRVSGNSGFDFHTECSQNVLSFGEAKYSSNNNPYDNAINQINTFIKDKKDDQDLSDLRHFVSKESLKNYTDNGKKAYIAAFSLNAVNKISIFKKVLDHKDFKKLLKYHHVYVFGIVTNA</sequence>
<feature type="domain" description="Anti-bacteriophage protein A/HamA C-terminal" evidence="1">
    <location>
        <begin position="44"/>
        <end position="203"/>
    </location>
</feature>
<evidence type="ECO:0000313" key="2">
    <source>
        <dbReference type="EMBL" id="TCK59929.1"/>
    </source>
</evidence>
<dbReference type="Pfam" id="PF08878">
    <property type="entry name" value="HamA"/>
    <property type="match status" value="1"/>
</dbReference>
<dbReference type="Proteomes" id="UP000294614">
    <property type="component" value="Unassembled WGS sequence"/>
</dbReference>
<organism evidence="2 3">
    <name type="scientific">Seleniivibrio woodruffii</name>
    <dbReference type="NCBI Taxonomy" id="1078050"/>
    <lineage>
        <taxon>Bacteria</taxon>
        <taxon>Pseudomonadati</taxon>
        <taxon>Deferribacterota</taxon>
        <taxon>Deferribacteres</taxon>
        <taxon>Deferribacterales</taxon>
        <taxon>Geovibrionaceae</taxon>
        <taxon>Seleniivibrio</taxon>
    </lineage>
</organism>
<dbReference type="EMBL" id="SMGG01000005">
    <property type="protein sequence ID" value="TCK59929.1"/>
    <property type="molecule type" value="Genomic_DNA"/>
</dbReference>
<dbReference type="OrthoDB" id="7000645at2"/>
<gene>
    <name evidence="2" type="ORF">C8D98_2098</name>
</gene>
<proteinExistence type="predicted"/>
<accession>A0A4R1K9S8</accession>
<dbReference type="AlphaFoldDB" id="A0A4R1K9S8"/>
<dbReference type="RefSeq" id="WP_132874078.1">
    <property type="nucleotide sequence ID" value="NZ_SMGG01000005.1"/>
</dbReference>
<comment type="caution">
    <text evidence="2">The sequence shown here is derived from an EMBL/GenBank/DDBJ whole genome shotgun (WGS) entry which is preliminary data.</text>
</comment>
<evidence type="ECO:0000313" key="3">
    <source>
        <dbReference type="Proteomes" id="UP000294614"/>
    </source>
</evidence>
<dbReference type="InterPro" id="IPR014976">
    <property type="entry name" value="AbpA_HamA_C"/>
</dbReference>
<reference evidence="2 3" key="1">
    <citation type="submission" date="2019-03" db="EMBL/GenBank/DDBJ databases">
        <title>Genomic Encyclopedia of Type Strains, Phase IV (KMG-IV): sequencing the most valuable type-strain genomes for metagenomic binning, comparative biology and taxonomic classification.</title>
        <authorList>
            <person name="Goeker M."/>
        </authorList>
    </citation>
    <scope>NUCLEOTIDE SEQUENCE [LARGE SCALE GENOMIC DNA]</scope>
    <source>
        <strain evidence="2 3">DSM 24984</strain>
    </source>
</reference>